<feature type="region of interest" description="Disordered" evidence="1">
    <location>
        <begin position="55"/>
        <end position="94"/>
    </location>
</feature>
<evidence type="ECO:0000313" key="2">
    <source>
        <dbReference type="EMBL" id="KIK91963.1"/>
    </source>
</evidence>
<evidence type="ECO:0000256" key="1">
    <source>
        <dbReference type="SAM" id="MobiDB-lite"/>
    </source>
</evidence>
<reference evidence="3" key="2">
    <citation type="submission" date="2015-01" db="EMBL/GenBank/DDBJ databases">
        <title>Evolutionary Origins and Diversification of the Mycorrhizal Mutualists.</title>
        <authorList>
            <consortium name="DOE Joint Genome Institute"/>
            <consortium name="Mycorrhizal Genomics Consortium"/>
            <person name="Kohler A."/>
            <person name="Kuo A."/>
            <person name="Nagy L.G."/>
            <person name="Floudas D."/>
            <person name="Copeland A."/>
            <person name="Barry K.W."/>
            <person name="Cichocki N."/>
            <person name="Veneault-Fourrey C."/>
            <person name="LaButti K."/>
            <person name="Lindquist E.A."/>
            <person name="Lipzen A."/>
            <person name="Lundell T."/>
            <person name="Morin E."/>
            <person name="Murat C."/>
            <person name="Riley R."/>
            <person name="Ohm R."/>
            <person name="Sun H."/>
            <person name="Tunlid A."/>
            <person name="Henrissat B."/>
            <person name="Grigoriev I.V."/>
            <person name="Hibbett D.S."/>
            <person name="Martin F."/>
        </authorList>
    </citation>
    <scope>NUCLEOTIDE SEQUENCE [LARGE SCALE GENOMIC DNA]</scope>
    <source>
        <strain evidence="3">Ve08.2h10</strain>
    </source>
</reference>
<protein>
    <submittedName>
        <fullName evidence="2">Uncharacterized protein</fullName>
    </submittedName>
</protein>
<feature type="compositionally biased region" description="Low complexity" evidence="1">
    <location>
        <begin position="63"/>
        <end position="78"/>
    </location>
</feature>
<dbReference type="Proteomes" id="UP000054538">
    <property type="component" value="Unassembled WGS sequence"/>
</dbReference>
<dbReference type="AlphaFoldDB" id="A0A0D0DL59"/>
<dbReference type="HOGENOM" id="CLU_1355021_0_0_1"/>
<keyword evidence="3" id="KW-1185">Reference proteome</keyword>
<gene>
    <name evidence="2" type="ORF">PAXRUDRAFT_604360</name>
</gene>
<reference evidence="2 3" key="1">
    <citation type="submission" date="2014-04" db="EMBL/GenBank/DDBJ databases">
        <authorList>
            <consortium name="DOE Joint Genome Institute"/>
            <person name="Kuo A."/>
            <person name="Kohler A."/>
            <person name="Jargeat P."/>
            <person name="Nagy L.G."/>
            <person name="Floudas D."/>
            <person name="Copeland A."/>
            <person name="Barry K.W."/>
            <person name="Cichocki N."/>
            <person name="Veneault-Fourrey C."/>
            <person name="LaButti K."/>
            <person name="Lindquist E.A."/>
            <person name="Lipzen A."/>
            <person name="Lundell T."/>
            <person name="Morin E."/>
            <person name="Murat C."/>
            <person name="Sun H."/>
            <person name="Tunlid A."/>
            <person name="Henrissat B."/>
            <person name="Grigoriev I.V."/>
            <person name="Hibbett D.S."/>
            <person name="Martin F."/>
            <person name="Nordberg H.P."/>
            <person name="Cantor M.N."/>
            <person name="Hua S.X."/>
        </authorList>
    </citation>
    <scope>NUCLEOTIDE SEQUENCE [LARGE SCALE GENOMIC DNA]</scope>
    <source>
        <strain evidence="2 3">Ve08.2h10</strain>
    </source>
</reference>
<sequence>MSSRHAGRLILQEMADWDPRHAQDGRSSCPRVAEGEVGNARPACAILRVQKAKDGIEPRRGLQQATSSASSSRIAHSQLLREHRDTPSAMPGVPVPTRVVYGQFGRRNGTANVDTDLDLCAVQRLDHVGHLFGCPAVTSPPSPSVSRSSLRHTAAALWYHWPSVVTIRTSSSRSLRTRPRIVNATSTSLFLAFDNTPSTTRL</sequence>
<dbReference type="InParanoid" id="A0A0D0DL59"/>
<name>A0A0D0DL59_9AGAM</name>
<dbReference type="EMBL" id="KN825329">
    <property type="protein sequence ID" value="KIK91963.1"/>
    <property type="molecule type" value="Genomic_DNA"/>
</dbReference>
<accession>A0A0D0DL59</accession>
<organism evidence="2 3">
    <name type="scientific">Paxillus rubicundulus Ve08.2h10</name>
    <dbReference type="NCBI Taxonomy" id="930991"/>
    <lineage>
        <taxon>Eukaryota</taxon>
        <taxon>Fungi</taxon>
        <taxon>Dikarya</taxon>
        <taxon>Basidiomycota</taxon>
        <taxon>Agaricomycotina</taxon>
        <taxon>Agaricomycetes</taxon>
        <taxon>Agaricomycetidae</taxon>
        <taxon>Boletales</taxon>
        <taxon>Paxilineae</taxon>
        <taxon>Paxillaceae</taxon>
        <taxon>Paxillus</taxon>
    </lineage>
</organism>
<evidence type="ECO:0000313" key="3">
    <source>
        <dbReference type="Proteomes" id="UP000054538"/>
    </source>
</evidence>
<proteinExistence type="predicted"/>